<organism evidence="6 7">
    <name type="scientific">Lentisphaera araneosa HTCC2155</name>
    <dbReference type="NCBI Taxonomy" id="313628"/>
    <lineage>
        <taxon>Bacteria</taxon>
        <taxon>Pseudomonadati</taxon>
        <taxon>Lentisphaerota</taxon>
        <taxon>Lentisphaeria</taxon>
        <taxon>Lentisphaerales</taxon>
        <taxon>Lentisphaeraceae</taxon>
        <taxon>Lentisphaera</taxon>
    </lineage>
</organism>
<dbReference type="Proteomes" id="UP000004947">
    <property type="component" value="Unassembled WGS sequence"/>
</dbReference>
<dbReference type="eggNOG" id="COG0511">
    <property type="taxonomic scope" value="Bacteria"/>
</dbReference>
<keyword evidence="7" id="KW-1185">Reference proteome</keyword>
<dbReference type="UniPathway" id="UPA00094"/>
<evidence type="ECO:0000256" key="4">
    <source>
        <dbReference type="RuleBase" id="RU364072"/>
    </source>
</evidence>
<proteinExistence type="predicted"/>
<feature type="domain" description="Lipoyl-binding" evidence="5">
    <location>
        <begin position="65"/>
        <end position="142"/>
    </location>
</feature>
<keyword evidence="6" id="KW-0436">Ligase</keyword>
<evidence type="ECO:0000313" key="6">
    <source>
        <dbReference type="EMBL" id="EDM29388.1"/>
    </source>
</evidence>
<accession>A6DGS1</accession>
<dbReference type="GO" id="GO:0009317">
    <property type="term" value="C:acetyl-CoA carboxylase complex"/>
    <property type="evidence" value="ECO:0007669"/>
    <property type="project" value="InterPro"/>
</dbReference>
<dbReference type="InterPro" id="IPR011053">
    <property type="entry name" value="Single_hybrid_motif"/>
</dbReference>
<evidence type="ECO:0000256" key="2">
    <source>
        <dbReference type="ARBA" id="ARBA00017562"/>
    </source>
</evidence>
<comment type="caution">
    <text evidence="6">The sequence shown here is derived from an EMBL/GenBank/DDBJ whole genome shotgun (WGS) entry which is preliminary data.</text>
</comment>
<evidence type="ECO:0000256" key="1">
    <source>
        <dbReference type="ARBA" id="ARBA00003761"/>
    </source>
</evidence>
<dbReference type="PRINTS" id="PR01071">
    <property type="entry name" value="ACOABIOTINCC"/>
</dbReference>
<comment type="function">
    <text evidence="1 4">This protein is a component of the acetyl coenzyme A carboxylase complex; first, biotin carboxylase catalyzes the carboxylation of the carrier protein and then the transcarboxylase transfers the carboxyl group to form malonyl-CoA.</text>
</comment>
<gene>
    <name evidence="6" type="ORF">LNTAR_23399</name>
</gene>
<dbReference type="EMBL" id="ABCK01000002">
    <property type="protein sequence ID" value="EDM29388.1"/>
    <property type="molecule type" value="Genomic_DNA"/>
</dbReference>
<keyword evidence="4" id="KW-0275">Fatty acid biosynthesis</keyword>
<dbReference type="InterPro" id="IPR050709">
    <property type="entry name" value="Biotin_Carboxyl_Carrier/Decarb"/>
</dbReference>
<protein>
    <recommendedName>
        <fullName evidence="2 4">Biotin carboxyl carrier protein of acetyl-CoA carboxylase</fullName>
    </recommendedName>
</protein>
<comment type="pathway">
    <text evidence="4">Lipid metabolism; fatty acid biosynthesis.</text>
</comment>
<reference evidence="6 7" key="1">
    <citation type="journal article" date="2010" name="J. Bacteriol.">
        <title>Genome sequence of Lentisphaera araneosa HTCC2155T, the type species of the order Lentisphaerales in the phylum Lentisphaerae.</title>
        <authorList>
            <person name="Thrash J.C."/>
            <person name="Cho J.C."/>
            <person name="Vergin K.L."/>
            <person name="Morris R.M."/>
            <person name="Giovannoni S.J."/>
        </authorList>
    </citation>
    <scope>NUCLEOTIDE SEQUENCE [LARGE SCALE GENOMIC DNA]</scope>
    <source>
        <strain evidence="6 7">HTCC2155</strain>
    </source>
</reference>
<dbReference type="OrthoDB" id="9811735at2"/>
<keyword evidence="3 4" id="KW-0092">Biotin</keyword>
<dbReference type="PANTHER" id="PTHR45266">
    <property type="entry name" value="OXALOACETATE DECARBOXYLASE ALPHA CHAIN"/>
    <property type="match status" value="1"/>
</dbReference>
<dbReference type="Gene3D" id="2.40.50.100">
    <property type="match status" value="1"/>
</dbReference>
<dbReference type="GO" id="GO:0003989">
    <property type="term" value="F:acetyl-CoA carboxylase activity"/>
    <property type="evidence" value="ECO:0007669"/>
    <property type="project" value="InterPro"/>
</dbReference>
<evidence type="ECO:0000256" key="3">
    <source>
        <dbReference type="ARBA" id="ARBA00023267"/>
    </source>
</evidence>
<keyword evidence="4" id="KW-0444">Lipid biosynthesis</keyword>
<dbReference type="STRING" id="313628.LNTAR_23399"/>
<evidence type="ECO:0000313" key="7">
    <source>
        <dbReference type="Proteomes" id="UP000004947"/>
    </source>
</evidence>
<dbReference type="PROSITE" id="PS50968">
    <property type="entry name" value="BIOTINYL_LIPOYL"/>
    <property type="match status" value="1"/>
</dbReference>
<evidence type="ECO:0000259" key="5">
    <source>
        <dbReference type="PROSITE" id="PS50968"/>
    </source>
</evidence>
<dbReference type="PANTHER" id="PTHR45266:SF3">
    <property type="entry name" value="OXALOACETATE DECARBOXYLASE ALPHA CHAIN"/>
    <property type="match status" value="1"/>
</dbReference>
<dbReference type="Pfam" id="PF00364">
    <property type="entry name" value="Biotin_lipoyl"/>
    <property type="match status" value="1"/>
</dbReference>
<dbReference type="NCBIfam" id="TIGR00531">
    <property type="entry name" value="BCCP"/>
    <property type="match status" value="1"/>
</dbReference>
<dbReference type="CDD" id="cd06850">
    <property type="entry name" value="biotinyl_domain"/>
    <property type="match status" value="1"/>
</dbReference>
<dbReference type="SUPFAM" id="SSF51230">
    <property type="entry name" value="Single hybrid motif"/>
    <property type="match status" value="1"/>
</dbReference>
<dbReference type="GO" id="GO:0006633">
    <property type="term" value="P:fatty acid biosynthetic process"/>
    <property type="evidence" value="ECO:0007669"/>
    <property type="project" value="UniProtKB-UniPathway"/>
</dbReference>
<dbReference type="AlphaFoldDB" id="A6DGS1"/>
<keyword evidence="4" id="KW-0276">Fatty acid metabolism</keyword>
<dbReference type="InterPro" id="IPR000089">
    <property type="entry name" value="Biotin_lipoyl"/>
</dbReference>
<name>A6DGS1_9BACT</name>
<dbReference type="InterPro" id="IPR001249">
    <property type="entry name" value="AcCoA_biotinCC"/>
</dbReference>
<dbReference type="RefSeq" id="WP_007277108.1">
    <property type="nucleotide sequence ID" value="NZ_ABCK01000002.1"/>
</dbReference>
<keyword evidence="4" id="KW-0443">Lipid metabolism</keyword>
<sequence>MNFENIEKLAEILEKYKLSEIDYTESDAFSITLKGAVAAPVQAIAAPVAASAPTAAAPAASSDEGLHIVTSELVGTFYASASPDSAPYIKVGDEVTADSTVCIVEAMKVMNEIKSEVNGTVVEIIVDNGTPVEYGQAIIKIKPN</sequence>